<dbReference type="GO" id="GO:0006355">
    <property type="term" value="P:regulation of DNA-templated transcription"/>
    <property type="evidence" value="ECO:0007669"/>
    <property type="project" value="InterPro"/>
</dbReference>
<evidence type="ECO:0000256" key="7">
    <source>
        <dbReference type="ARBA" id="ARBA00022840"/>
    </source>
</evidence>
<dbReference type="SMART" id="SM00387">
    <property type="entry name" value="HATPase_c"/>
    <property type="match status" value="1"/>
</dbReference>
<evidence type="ECO:0000313" key="11">
    <source>
        <dbReference type="EMBL" id="KEF40374.1"/>
    </source>
</evidence>
<keyword evidence="6" id="KW-0418">Kinase</keyword>
<evidence type="ECO:0000256" key="1">
    <source>
        <dbReference type="ARBA" id="ARBA00000085"/>
    </source>
</evidence>
<accession>A0A072NRN9</accession>
<evidence type="ECO:0000256" key="2">
    <source>
        <dbReference type="ARBA" id="ARBA00012438"/>
    </source>
</evidence>
<dbReference type="PANTHER" id="PTHR43065">
    <property type="entry name" value="SENSOR HISTIDINE KINASE"/>
    <property type="match status" value="1"/>
</dbReference>
<protein>
    <recommendedName>
        <fullName evidence="2">histidine kinase</fullName>
        <ecNumber evidence="2">2.7.13.3</ecNumber>
    </recommendedName>
</protein>
<dbReference type="InterPro" id="IPR003661">
    <property type="entry name" value="HisK_dim/P_dom"/>
</dbReference>
<evidence type="ECO:0000256" key="3">
    <source>
        <dbReference type="ARBA" id="ARBA00022553"/>
    </source>
</evidence>
<dbReference type="SMART" id="SM00091">
    <property type="entry name" value="PAS"/>
    <property type="match status" value="1"/>
</dbReference>
<evidence type="ECO:0000256" key="4">
    <source>
        <dbReference type="ARBA" id="ARBA00022679"/>
    </source>
</evidence>
<dbReference type="InterPro" id="IPR029016">
    <property type="entry name" value="GAF-like_dom_sf"/>
</dbReference>
<dbReference type="EMBL" id="JJRY01000001">
    <property type="protein sequence ID" value="KEF40374.1"/>
    <property type="molecule type" value="Genomic_DNA"/>
</dbReference>
<dbReference type="PROSITE" id="PS50109">
    <property type="entry name" value="HIS_KIN"/>
    <property type="match status" value="1"/>
</dbReference>
<keyword evidence="8" id="KW-0902">Two-component regulatory system</keyword>
<dbReference type="GO" id="GO:0000155">
    <property type="term" value="F:phosphorelay sensor kinase activity"/>
    <property type="evidence" value="ECO:0007669"/>
    <property type="project" value="InterPro"/>
</dbReference>
<dbReference type="CDD" id="cd00082">
    <property type="entry name" value="HisKA"/>
    <property type="match status" value="1"/>
</dbReference>
<evidence type="ECO:0000259" key="10">
    <source>
        <dbReference type="PROSITE" id="PS50112"/>
    </source>
</evidence>
<dbReference type="Gene3D" id="3.30.450.40">
    <property type="match status" value="1"/>
</dbReference>
<evidence type="ECO:0000313" key="12">
    <source>
        <dbReference type="Proteomes" id="UP000027936"/>
    </source>
</evidence>
<comment type="caution">
    <text evidence="11">The sequence shown here is derived from an EMBL/GenBank/DDBJ whole genome shotgun (WGS) entry which is preliminary data.</text>
</comment>
<dbReference type="InterPro" id="IPR035965">
    <property type="entry name" value="PAS-like_dom_sf"/>
</dbReference>
<gene>
    <name evidence="11" type="ORF">M670_00400</name>
</gene>
<dbReference type="Proteomes" id="UP000027936">
    <property type="component" value="Unassembled WGS sequence"/>
</dbReference>
<dbReference type="PATRIC" id="fig|1348973.3.peg.390"/>
<proteinExistence type="predicted"/>
<organism evidence="11 12">
    <name type="scientific">Schinkia azotoformans MEV2011</name>
    <dbReference type="NCBI Taxonomy" id="1348973"/>
    <lineage>
        <taxon>Bacteria</taxon>
        <taxon>Bacillati</taxon>
        <taxon>Bacillota</taxon>
        <taxon>Bacilli</taxon>
        <taxon>Bacillales</taxon>
        <taxon>Bacillaceae</taxon>
        <taxon>Calidifontibacillus/Schinkia group</taxon>
        <taxon>Schinkia</taxon>
    </lineage>
</organism>
<dbReference type="InterPro" id="IPR000014">
    <property type="entry name" value="PAS"/>
</dbReference>
<keyword evidence="5" id="KW-0547">Nucleotide-binding</keyword>
<dbReference type="SUPFAM" id="SSF55785">
    <property type="entry name" value="PYP-like sensor domain (PAS domain)"/>
    <property type="match status" value="1"/>
</dbReference>
<evidence type="ECO:0000256" key="5">
    <source>
        <dbReference type="ARBA" id="ARBA00022741"/>
    </source>
</evidence>
<dbReference type="AlphaFoldDB" id="A0A072NRN9"/>
<dbReference type="InterPro" id="IPR005467">
    <property type="entry name" value="His_kinase_dom"/>
</dbReference>
<sequence length="540" mass="62040">MITESWYTLHSKYNCEHHYGFDPKTLPKLIQTITPDELEEKNDKYSEFIYLTKYFVKKLFYFLNDIPAMIIITDDSCNVLKVMGNEDLQYKMGIKEGDSFDEKYAGTNSIYLCLNHNLPIQVKGNEHFHKVFYDMSCSSCKFTLNNGLKGTITLATTLDKSSSFHLGLVSSAVDSIEREIELNKMNKQLNLFNQIIIKSTKNGIIITDQNGMITDYNVAAEKYTGIKKTDIIGRNINTFNDELKVFSRYIERTLSLNEKFENIEIHFLNNKLEKIFLFDTIPIYDGVQFIGTYSQFRDITDRYDLEQQVITNEKLSIIGKMSTSLAHEIRNPLTPISGFLKLLENNFDKAKSKEYFKIINDELHRMKDLINNFVMISKPEAPRKKDVNIQTLLLETIHLMNSHGNLHNISIEFTDNIKHDLSIYVDKNQIKQVLINLIQNAIEEMNAGGEINVVLNKNRELNQIEISVIDQGCGIEPKILSDLFTPFVTTKPDGTGLGLSISQRIVKNHYGEIVVDSNKNRGTTFTVTLPISIKNDRRDD</sequence>
<dbReference type="Pfam" id="PF13426">
    <property type="entry name" value="PAS_9"/>
    <property type="match status" value="1"/>
</dbReference>
<dbReference type="GO" id="GO:0005524">
    <property type="term" value="F:ATP binding"/>
    <property type="evidence" value="ECO:0007669"/>
    <property type="project" value="UniProtKB-KW"/>
</dbReference>
<dbReference type="Gene3D" id="1.10.287.130">
    <property type="match status" value="1"/>
</dbReference>
<evidence type="ECO:0000256" key="8">
    <source>
        <dbReference type="ARBA" id="ARBA00023012"/>
    </source>
</evidence>
<comment type="catalytic activity">
    <reaction evidence="1">
        <text>ATP + protein L-histidine = ADP + protein N-phospho-L-histidine.</text>
        <dbReference type="EC" id="2.7.13.3"/>
    </reaction>
</comment>
<keyword evidence="3" id="KW-0597">Phosphoprotein</keyword>
<dbReference type="SMART" id="SM00388">
    <property type="entry name" value="HisKA"/>
    <property type="match status" value="1"/>
</dbReference>
<keyword evidence="7" id="KW-0067">ATP-binding</keyword>
<feature type="domain" description="PAS" evidence="10">
    <location>
        <begin position="196"/>
        <end position="235"/>
    </location>
</feature>
<evidence type="ECO:0000259" key="9">
    <source>
        <dbReference type="PROSITE" id="PS50109"/>
    </source>
</evidence>
<dbReference type="SUPFAM" id="SSF47384">
    <property type="entry name" value="Homodimeric domain of signal transducing histidine kinase"/>
    <property type="match status" value="1"/>
</dbReference>
<dbReference type="Pfam" id="PF00512">
    <property type="entry name" value="HisKA"/>
    <property type="match status" value="1"/>
</dbReference>
<name>A0A072NRN9_SCHAZ</name>
<dbReference type="InterPro" id="IPR036890">
    <property type="entry name" value="HATPase_C_sf"/>
</dbReference>
<keyword evidence="4" id="KW-0808">Transferase</keyword>
<dbReference type="RefSeq" id="WP_051678016.1">
    <property type="nucleotide sequence ID" value="NZ_JJRY01000001.1"/>
</dbReference>
<feature type="domain" description="Histidine kinase" evidence="9">
    <location>
        <begin position="324"/>
        <end position="533"/>
    </location>
</feature>
<reference evidence="11 12" key="1">
    <citation type="submission" date="2014-04" db="EMBL/GenBank/DDBJ databases">
        <title>Draft genome sequence of Bacillus azotoformans MEV2011, a (co-) denitrifying strain unable to grow in the presence of oxygen.</title>
        <authorList>
            <person name="Nielsen M."/>
            <person name="Schreiber L."/>
            <person name="Finster K."/>
            <person name="Schramm A."/>
        </authorList>
    </citation>
    <scope>NUCLEOTIDE SEQUENCE [LARGE SCALE GENOMIC DNA]</scope>
    <source>
        <strain evidence="11 12">MEV2011</strain>
    </source>
</reference>
<dbReference type="InterPro" id="IPR004358">
    <property type="entry name" value="Sig_transdc_His_kin-like_C"/>
</dbReference>
<dbReference type="PANTHER" id="PTHR43065:SF10">
    <property type="entry name" value="PEROXIDE STRESS-ACTIVATED HISTIDINE KINASE MAK3"/>
    <property type="match status" value="1"/>
</dbReference>
<dbReference type="PRINTS" id="PR00344">
    <property type="entry name" value="BCTRLSENSOR"/>
</dbReference>
<dbReference type="EC" id="2.7.13.3" evidence="2"/>
<dbReference type="Pfam" id="PF02518">
    <property type="entry name" value="HATPase_c"/>
    <property type="match status" value="1"/>
</dbReference>
<dbReference type="SUPFAM" id="SSF55874">
    <property type="entry name" value="ATPase domain of HSP90 chaperone/DNA topoisomerase II/histidine kinase"/>
    <property type="match status" value="1"/>
</dbReference>
<dbReference type="InterPro" id="IPR036097">
    <property type="entry name" value="HisK_dim/P_sf"/>
</dbReference>
<dbReference type="Gene3D" id="3.30.565.10">
    <property type="entry name" value="Histidine kinase-like ATPase, C-terminal domain"/>
    <property type="match status" value="1"/>
</dbReference>
<dbReference type="PROSITE" id="PS50112">
    <property type="entry name" value="PAS"/>
    <property type="match status" value="1"/>
</dbReference>
<dbReference type="CDD" id="cd00130">
    <property type="entry name" value="PAS"/>
    <property type="match status" value="1"/>
</dbReference>
<dbReference type="NCBIfam" id="TIGR00229">
    <property type="entry name" value="sensory_box"/>
    <property type="match status" value="1"/>
</dbReference>
<dbReference type="OrthoDB" id="9784397at2"/>
<dbReference type="Gene3D" id="3.30.450.20">
    <property type="entry name" value="PAS domain"/>
    <property type="match status" value="1"/>
</dbReference>
<evidence type="ECO:0000256" key="6">
    <source>
        <dbReference type="ARBA" id="ARBA00022777"/>
    </source>
</evidence>
<dbReference type="InterPro" id="IPR003594">
    <property type="entry name" value="HATPase_dom"/>
</dbReference>